<feature type="signal peptide" evidence="11">
    <location>
        <begin position="1"/>
        <end position="26"/>
    </location>
</feature>
<evidence type="ECO:0000313" key="12">
    <source>
        <dbReference type="EMBL" id="OAF70646.1"/>
    </source>
</evidence>
<organism evidence="12 13">
    <name type="scientific">Intoshia linei</name>
    <dbReference type="NCBI Taxonomy" id="1819745"/>
    <lineage>
        <taxon>Eukaryota</taxon>
        <taxon>Metazoa</taxon>
        <taxon>Spiralia</taxon>
        <taxon>Lophotrochozoa</taxon>
        <taxon>Mesozoa</taxon>
        <taxon>Orthonectida</taxon>
        <taxon>Rhopaluridae</taxon>
        <taxon>Intoshia</taxon>
    </lineage>
</organism>
<evidence type="ECO:0000256" key="2">
    <source>
        <dbReference type="ARBA" id="ARBA00022692"/>
    </source>
</evidence>
<gene>
    <name evidence="12" type="ORF">A3Q56_01582</name>
</gene>
<keyword evidence="5" id="KW-0472">Membrane</keyword>
<keyword evidence="4" id="KW-1133">Transmembrane helix</keyword>
<dbReference type="EMBL" id="LWCA01000125">
    <property type="protein sequence ID" value="OAF70646.1"/>
    <property type="molecule type" value="Genomic_DNA"/>
</dbReference>
<evidence type="ECO:0000256" key="5">
    <source>
        <dbReference type="ARBA" id="ARBA00023136"/>
    </source>
</evidence>
<dbReference type="InterPro" id="IPR029382">
    <property type="entry name" value="NCU-G1"/>
</dbReference>
<keyword evidence="13" id="KW-1185">Reference proteome</keyword>
<sequence>MFICKKLKIKMLIFLYLFALLQILQADRIIHYTANYGKTFSKNDTVHLHYLNGTNAIDTLHVFMAAIQYPAIMYVHSQLNETAQVDWHLFDPDTKPPIVSFLGPKYVSGFTLSKIHEFVYEKKIRKIINTDDVSCAKWECYSKGNTHILKGVIPTEKKNKEIYIELDMIGKNGRASYYPKMEINPDSVSVKIELVNFATLSNSHLSIEYRFYSESVRNSILTKTTRKYIDDMNSPYNFKYVFLKMANVNESTYFAWKSIAYSTDSLETDKSMYVQEDKLPLDKIRYNDLFTTFSNYHPYKDWNRIFYFGKSDEIPVNNTNHIFW</sequence>
<comment type="caution">
    <text evidence="12">The sequence shown here is derived from an EMBL/GenBank/DDBJ whole genome shotgun (WGS) entry which is preliminary data.</text>
</comment>
<protein>
    <recommendedName>
        <fullName evidence="14">Dolichyl-diphosphooligosaccharide--protein glycosyltransferase subunit 1</fullName>
    </recommendedName>
</protein>
<evidence type="ECO:0000256" key="8">
    <source>
        <dbReference type="ARBA" id="ARBA00024176"/>
    </source>
</evidence>
<keyword evidence="6" id="KW-0325">Glycoprotein</keyword>
<evidence type="ECO:0000256" key="4">
    <source>
        <dbReference type="ARBA" id="ARBA00022989"/>
    </source>
</evidence>
<comment type="subunit">
    <text evidence="10">Interacts (via lumenal domain) with lysosomal protein MFSD1; the interaction starts while both proteins are still in the endoplasmic reticulum and is required for stabilization of MFSD1 in lysosomes but has no direct effect on its targeting to lysosomes or transporter activity.</text>
</comment>
<proteinExistence type="inferred from homology"/>
<dbReference type="Pfam" id="PF15065">
    <property type="entry name" value="NCU-G1"/>
    <property type="match status" value="1"/>
</dbReference>
<name>A0A177B8Q6_9BILA</name>
<comment type="similarity">
    <text evidence="1">Belongs to the GLMP family.</text>
</comment>
<evidence type="ECO:0000256" key="11">
    <source>
        <dbReference type="SAM" id="SignalP"/>
    </source>
</evidence>
<feature type="chain" id="PRO_5008056897" description="Dolichyl-diphosphooligosaccharide--protein glycosyltransferase subunit 1" evidence="11">
    <location>
        <begin position="27"/>
        <end position="324"/>
    </location>
</feature>
<keyword evidence="7" id="KW-0458">Lysosome</keyword>
<evidence type="ECO:0000256" key="1">
    <source>
        <dbReference type="ARBA" id="ARBA00010599"/>
    </source>
</evidence>
<comment type="function">
    <text evidence="8">Required to protect lysosomal transporter MFSD1 from lysosomal proteolysis and for MFSD1 lysosomal localization.</text>
</comment>
<dbReference type="GO" id="GO:0005765">
    <property type="term" value="C:lysosomal membrane"/>
    <property type="evidence" value="ECO:0007669"/>
    <property type="project" value="UniProtKB-SubCell"/>
</dbReference>
<keyword evidence="2" id="KW-0812">Transmembrane</keyword>
<dbReference type="PANTHER" id="PTHR31981">
    <property type="entry name" value="GLYCOSYLATED LYSOSOMAL MEMBRANE PROTEIN"/>
    <property type="match status" value="1"/>
</dbReference>
<keyword evidence="3 11" id="KW-0732">Signal</keyword>
<dbReference type="AlphaFoldDB" id="A0A177B8Q6"/>
<evidence type="ECO:0000256" key="7">
    <source>
        <dbReference type="ARBA" id="ARBA00023228"/>
    </source>
</evidence>
<dbReference type="PANTHER" id="PTHR31981:SF1">
    <property type="entry name" value="GLYCOSYLATED LYSOSOMAL MEMBRANE PROTEIN"/>
    <property type="match status" value="1"/>
</dbReference>
<dbReference type="Proteomes" id="UP000078046">
    <property type="component" value="Unassembled WGS sequence"/>
</dbReference>
<accession>A0A177B8Q6</accession>
<evidence type="ECO:0000256" key="10">
    <source>
        <dbReference type="ARBA" id="ARBA00044960"/>
    </source>
</evidence>
<evidence type="ECO:0000256" key="6">
    <source>
        <dbReference type="ARBA" id="ARBA00023180"/>
    </source>
</evidence>
<evidence type="ECO:0000256" key="9">
    <source>
        <dbReference type="ARBA" id="ARBA00024189"/>
    </source>
</evidence>
<evidence type="ECO:0008006" key="14">
    <source>
        <dbReference type="Google" id="ProtNLM"/>
    </source>
</evidence>
<evidence type="ECO:0000256" key="3">
    <source>
        <dbReference type="ARBA" id="ARBA00022729"/>
    </source>
</evidence>
<reference evidence="12 13" key="1">
    <citation type="submission" date="2016-04" db="EMBL/GenBank/DDBJ databases">
        <title>The genome of Intoshia linei affirms orthonectids as highly simplified spiralians.</title>
        <authorList>
            <person name="Mikhailov K.V."/>
            <person name="Slusarev G.S."/>
            <person name="Nikitin M.A."/>
            <person name="Logacheva M.D."/>
            <person name="Penin A."/>
            <person name="Aleoshin V."/>
            <person name="Panchin Y.V."/>
        </authorList>
    </citation>
    <scope>NUCLEOTIDE SEQUENCE [LARGE SCALE GENOMIC DNA]</scope>
    <source>
        <strain evidence="12">Intl2013</strain>
        <tissue evidence="12">Whole animal</tissue>
    </source>
</reference>
<evidence type="ECO:0000313" key="13">
    <source>
        <dbReference type="Proteomes" id="UP000078046"/>
    </source>
</evidence>
<comment type="subcellular location">
    <subcellularLocation>
        <location evidence="9">Lysosome membrane</location>
        <topology evidence="9">Single-pass type I membrane protein</topology>
        <orientation evidence="9">Lumenal side</orientation>
    </subcellularLocation>
</comment>